<name>A0A917IAD7_9HYPH</name>
<keyword evidence="4" id="KW-0472">Membrane</keyword>
<dbReference type="PANTHER" id="PTHR43767:SF8">
    <property type="entry name" value="LONG-CHAIN-FATTY-ACID--COA LIGASE"/>
    <property type="match status" value="1"/>
</dbReference>
<dbReference type="InterPro" id="IPR045851">
    <property type="entry name" value="AMP-bd_C_sf"/>
</dbReference>
<dbReference type="Pfam" id="PF00501">
    <property type="entry name" value="AMP-binding"/>
    <property type="match status" value="1"/>
</dbReference>
<feature type="domain" description="AMP-dependent synthetase/ligase" evidence="8">
    <location>
        <begin position="31"/>
        <end position="410"/>
    </location>
</feature>
<dbReference type="PANTHER" id="PTHR43767">
    <property type="entry name" value="LONG-CHAIN-FATTY-ACID--COA LIGASE"/>
    <property type="match status" value="1"/>
</dbReference>
<keyword evidence="11" id="KW-1185">Reference proteome</keyword>
<dbReference type="SUPFAM" id="SSF56801">
    <property type="entry name" value="Acetyl-CoA synthetase-like"/>
    <property type="match status" value="1"/>
</dbReference>
<organism evidence="10 11">
    <name type="scientific">Alsobacter metallidurans</name>
    <dbReference type="NCBI Taxonomy" id="340221"/>
    <lineage>
        <taxon>Bacteria</taxon>
        <taxon>Pseudomonadati</taxon>
        <taxon>Pseudomonadota</taxon>
        <taxon>Alphaproteobacteria</taxon>
        <taxon>Hyphomicrobiales</taxon>
        <taxon>Alsobacteraceae</taxon>
        <taxon>Alsobacter</taxon>
    </lineage>
</organism>
<feature type="domain" description="AMP-binding enzyme C-terminal" evidence="9">
    <location>
        <begin position="461"/>
        <end position="536"/>
    </location>
</feature>
<dbReference type="CDD" id="cd05936">
    <property type="entry name" value="FC-FACS_FadD_like"/>
    <property type="match status" value="1"/>
</dbReference>
<evidence type="ECO:0000259" key="8">
    <source>
        <dbReference type="Pfam" id="PF00501"/>
    </source>
</evidence>
<dbReference type="PROSITE" id="PS00455">
    <property type="entry name" value="AMP_BINDING"/>
    <property type="match status" value="1"/>
</dbReference>
<dbReference type="NCBIfam" id="TIGR03205">
    <property type="entry name" value="pimA"/>
    <property type="match status" value="1"/>
</dbReference>
<proteinExistence type="predicted"/>
<dbReference type="AlphaFoldDB" id="A0A917IAD7"/>
<comment type="pathway">
    <text evidence="2">Lipid metabolism; fatty acid beta-oxidation.</text>
</comment>
<reference evidence="10" key="1">
    <citation type="journal article" date="2014" name="Int. J. Syst. Evol. Microbiol.">
        <title>Complete genome sequence of Corynebacterium casei LMG S-19264T (=DSM 44701T), isolated from a smear-ripened cheese.</title>
        <authorList>
            <consortium name="US DOE Joint Genome Institute (JGI-PGF)"/>
            <person name="Walter F."/>
            <person name="Albersmeier A."/>
            <person name="Kalinowski J."/>
            <person name="Ruckert C."/>
        </authorList>
    </citation>
    <scope>NUCLEOTIDE SEQUENCE</scope>
    <source>
        <strain evidence="10">CGMCC 1.12214</strain>
    </source>
</reference>
<evidence type="ECO:0000259" key="9">
    <source>
        <dbReference type="Pfam" id="PF13193"/>
    </source>
</evidence>
<dbReference type="InterPro" id="IPR000873">
    <property type="entry name" value="AMP-dep_synth/lig_dom"/>
</dbReference>
<dbReference type="Proteomes" id="UP000603912">
    <property type="component" value="Unassembled WGS sequence"/>
</dbReference>
<evidence type="ECO:0000256" key="5">
    <source>
        <dbReference type="ARBA" id="ARBA00026121"/>
    </source>
</evidence>
<dbReference type="InterPro" id="IPR025110">
    <property type="entry name" value="AMP-bd_C"/>
</dbReference>
<dbReference type="Gene3D" id="3.40.50.12780">
    <property type="entry name" value="N-terminal domain of ligase-like"/>
    <property type="match status" value="1"/>
</dbReference>
<protein>
    <recommendedName>
        <fullName evidence="6">Long-chain-fatty-acid--CoA ligase</fullName>
        <ecNumber evidence="5">6.2.1.3</ecNumber>
    </recommendedName>
    <alternativeName>
        <fullName evidence="7">Long-chain acyl-CoA synthetase</fullName>
    </alternativeName>
</protein>
<reference evidence="10" key="2">
    <citation type="submission" date="2020-09" db="EMBL/GenBank/DDBJ databases">
        <authorList>
            <person name="Sun Q."/>
            <person name="Zhou Y."/>
        </authorList>
    </citation>
    <scope>NUCLEOTIDE SEQUENCE</scope>
    <source>
        <strain evidence="10">CGMCC 1.12214</strain>
    </source>
</reference>
<dbReference type="GO" id="GO:0004467">
    <property type="term" value="F:long-chain fatty acid-CoA ligase activity"/>
    <property type="evidence" value="ECO:0007669"/>
    <property type="project" value="UniProtKB-EC"/>
</dbReference>
<dbReference type="GO" id="GO:0016020">
    <property type="term" value="C:membrane"/>
    <property type="evidence" value="ECO:0007669"/>
    <property type="project" value="UniProtKB-SubCell"/>
</dbReference>
<gene>
    <name evidence="10" type="ORF">GCM10007036_41860</name>
</gene>
<evidence type="ECO:0000256" key="4">
    <source>
        <dbReference type="ARBA" id="ARBA00023136"/>
    </source>
</evidence>
<comment type="subcellular location">
    <subcellularLocation>
        <location evidence="1">Membrane</location>
        <topology evidence="1">Peripheral membrane protein</topology>
    </subcellularLocation>
</comment>
<evidence type="ECO:0000256" key="6">
    <source>
        <dbReference type="ARBA" id="ARBA00039545"/>
    </source>
</evidence>
<dbReference type="InterPro" id="IPR020845">
    <property type="entry name" value="AMP-binding_CS"/>
</dbReference>
<evidence type="ECO:0000256" key="3">
    <source>
        <dbReference type="ARBA" id="ARBA00022598"/>
    </source>
</evidence>
<dbReference type="InterPro" id="IPR042099">
    <property type="entry name" value="ANL_N_sf"/>
</dbReference>
<accession>A0A917IAD7</accession>
<comment type="caution">
    <text evidence="10">The sequence shown here is derived from an EMBL/GenBank/DDBJ whole genome shotgun (WGS) entry which is preliminary data.</text>
</comment>
<dbReference type="RefSeq" id="WP_188519597.1">
    <property type="nucleotide sequence ID" value="NZ_BMES01000002.1"/>
</dbReference>
<evidence type="ECO:0000256" key="7">
    <source>
        <dbReference type="ARBA" id="ARBA00042773"/>
    </source>
</evidence>
<dbReference type="EC" id="6.2.1.3" evidence="5"/>
<dbReference type="InterPro" id="IPR017618">
    <property type="entry name" value="Dicarboxylate-CoA_ligase_PimA"/>
</dbReference>
<evidence type="ECO:0000256" key="1">
    <source>
        <dbReference type="ARBA" id="ARBA00004170"/>
    </source>
</evidence>
<dbReference type="EMBL" id="BMES01000002">
    <property type="protein sequence ID" value="GGH30919.1"/>
    <property type="molecule type" value="Genomic_DNA"/>
</dbReference>
<evidence type="ECO:0000313" key="11">
    <source>
        <dbReference type="Proteomes" id="UP000603912"/>
    </source>
</evidence>
<dbReference type="Pfam" id="PF13193">
    <property type="entry name" value="AMP-binding_C"/>
    <property type="match status" value="1"/>
</dbReference>
<evidence type="ECO:0000256" key="2">
    <source>
        <dbReference type="ARBA" id="ARBA00005005"/>
    </source>
</evidence>
<sequence length="548" mass="59338">MASRPFAWEKSYAPGARWDAPIARTTIPALLERAVAAYGDRPTISFRGRDISFNDLGRYAHEAAAGFHRSGLGPGSTVALYLPNTPWHPVAFFGAARAGARIAHLSPLDAERTLAHKLGDSRARTLVTTNLGPLLPMALKLLDAGAVDRVVVGEDARWGENAATEIPDRPGVIRFADFAANAVAPVSWPEPDIEDVALLQYTGGTTGVPKGAMLTHGNLTAAVSMYNAWLEGQGLSRPGQDRVIGVLPLFHIYALTTILLRQIDRGNTILLRSRFDVEQTIRDIEQERATSFPGVPTMWIALANHPGIDKVDFSGMTHCASGGAPLPVEVARRFERLTGHKLVGGWGMTETSPAGTNLPENGPVKPGTIGIPLPGVELDIVALDDPARALPPGEVGELRVRGLNVTKGYWNYPDETAAAFVGDRFLTGDVGYMDEDGFFFIVDRKKDMIISGGFNVYPQMIEQAIYEHPGVAECLVVGVPDEYRGEAAKAYVTLRDNAEPFSLDDLRLFLADKLGKHEMPAALEFRATLPRTPVGKLSRAELRREATP</sequence>
<evidence type="ECO:0000313" key="10">
    <source>
        <dbReference type="EMBL" id="GGH30919.1"/>
    </source>
</evidence>
<dbReference type="Gene3D" id="3.30.300.30">
    <property type="match status" value="1"/>
</dbReference>
<keyword evidence="3 10" id="KW-0436">Ligase</keyword>
<dbReference type="InterPro" id="IPR050237">
    <property type="entry name" value="ATP-dep_AMP-bd_enzyme"/>
</dbReference>